<evidence type="ECO:0000313" key="10">
    <source>
        <dbReference type="Proteomes" id="UP000367750"/>
    </source>
</evidence>
<evidence type="ECO:0000256" key="5">
    <source>
        <dbReference type="ARBA" id="ARBA00022989"/>
    </source>
</evidence>
<keyword evidence="6 7" id="KW-0472">Membrane</keyword>
<feature type="transmembrane region" description="Helical" evidence="7">
    <location>
        <begin position="101"/>
        <end position="126"/>
    </location>
</feature>
<protein>
    <submittedName>
        <fullName evidence="9">MFS transporter</fullName>
    </submittedName>
</protein>
<keyword evidence="10" id="KW-1185">Reference proteome</keyword>
<reference evidence="9 10" key="1">
    <citation type="submission" date="2019-09" db="EMBL/GenBank/DDBJ databases">
        <title>Bacillus ochoae sp. nov., Paenibacillus whitsoniae sp. nov., Paenibacillus spiritus sp. nov. Isolated from the Mars Exploration Rover during spacecraft assembly.</title>
        <authorList>
            <person name="Seuylemezian A."/>
            <person name="Vaishampayan P."/>
        </authorList>
    </citation>
    <scope>NUCLEOTIDE SEQUENCE [LARGE SCALE GENOMIC DNA]</scope>
    <source>
        <strain evidence="9 10">MER_111</strain>
    </source>
</reference>
<comment type="caution">
    <text evidence="9">The sequence shown here is derived from an EMBL/GenBank/DDBJ whole genome shotgun (WGS) entry which is preliminary data.</text>
</comment>
<dbReference type="Pfam" id="PF07690">
    <property type="entry name" value="MFS_1"/>
    <property type="match status" value="1"/>
</dbReference>
<proteinExistence type="predicted"/>
<dbReference type="GO" id="GO:0022857">
    <property type="term" value="F:transmembrane transporter activity"/>
    <property type="evidence" value="ECO:0007669"/>
    <property type="project" value="InterPro"/>
</dbReference>
<dbReference type="RefSeq" id="WP_150456459.1">
    <property type="nucleotide sequence ID" value="NZ_VYKK01000003.1"/>
</dbReference>
<keyword evidence="3" id="KW-1003">Cell membrane</keyword>
<evidence type="ECO:0000256" key="6">
    <source>
        <dbReference type="ARBA" id="ARBA00023136"/>
    </source>
</evidence>
<feature type="transmembrane region" description="Helical" evidence="7">
    <location>
        <begin position="12"/>
        <end position="37"/>
    </location>
</feature>
<feature type="transmembrane region" description="Helical" evidence="7">
    <location>
        <begin position="259"/>
        <end position="278"/>
    </location>
</feature>
<keyword evidence="2" id="KW-0813">Transport</keyword>
<feature type="transmembrane region" description="Helical" evidence="7">
    <location>
        <begin position="313"/>
        <end position="334"/>
    </location>
</feature>
<evidence type="ECO:0000256" key="4">
    <source>
        <dbReference type="ARBA" id="ARBA00022692"/>
    </source>
</evidence>
<feature type="transmembrane region" description="Helical" evidence="7">
    <location>
        <begin position="49"/>
        <end position="70"/>
    </location>
</feature>
<sequence>MKFLNDYPKEIKLFLLASLISAVGSSLMWPLVSMYVFDELGRSMKDAGFIILIQSLGGIFGQLLGGSLYHKLGVNRLIVGALSLTALSLFSIPAVSGHWALMVGAMGLFGLFNGLSMPAIQAFIGFRFPRRRAELFNTIYVANNIGVAIGTALSGFLADVSYLASFALNGVTTAAFAAFFFFYLRRIGPGSAEPEAPADEPRPQTKPRTASTWTLMGNTRLYLYMSLGSLFLLVGNSIWNTGVSPFIISEGWPKRAYGLLWTLNGVLIFVAQPLVSLIKRLCASTSTAQMTASAVFYLSGYVVILTIPTYPGLLLAMVLATLGEMLISPAMPAFISERADQGAPFYLGLSGGIGAVGRVLGPLFMGSLYDEGGLAPTAWLACGIAVLSVGFFALHAWVNREQRGSRRVAAGSERTSG</sequence>
<dbReference type="InterPro" id="IPR050171">
    <property type="entry name" value="MFS_Transporters"/>
</dbReference>
<keyword evidence="5 7" id="KW-1133">Transmembrane helix</keyword>
<dbReference type="PANTHER" id="PTHR23517">
    <property type="entry name" value="RESISTANCE PROTEIN MDTM, PUTATIVE-RELATED-RELATED"/>
    <property type="match status" value="1"/>
</dbReference>
<feature type="transmembrane region" description="Helical" evidence="7">
    <location>
        <begin position="377"/>
        <end position="398"/>
    </location>
</feature>
<dbReference type="OrthoDB" id="3268460at2"/>
<dbReference type="InterPro" id="IPR036259">
    <property type="entry name" value="MFS_trans_sf"/>
</dbReference>
<evidence type="ECO:0000256" key="7">
    <source>
        <dbReference type="SAM" id="Phobius"/>
    </source>
</evidence>
<dbReference type="EMBL" id="VYKK01000003">
    <property type="protein sequence ID" value="KAA9008437.1"/>
    <property type="molecule type" value="Genomic_DNA"/>
</dbReference>
<evidence type="ECO:0000313" key="9">
    <source>
        <dbReference type="EMBL" id="KAA9008437.1"/>
    </source>
</evidence>
<evidence type="ECO:0000256" key="2">
    <source>
        <dbReference type="ARBA" id="ARBA00022448"/>
    </source>
</evidence>
<feature type="transmembrane region" description="Helical" evidence="7">
    <location>
        <begin position="163"/>
        <end position="184"/>
    </location>
</feature>
<dbReference type="AlphaFoldDB" id="A0A5J5GK91"/>
<dbReference type="PROSITE" id="PS50850">
    <property type="entry name" value="MFS"/>
    <property type="match status" value="1"/>
</dbReference>
<comment type="subcellular location">
    <subcellularLocation>
        <location evidence="1">Cell membrane</location>
        <topology evidence="1">Multi-pass membrane protein</topology>
    </subcellularLocation>
</comment>
<dbReference type="SUPFAM" id="SSF103473">
    <property type="entry name" value="MFS general substrate transporter"/>
    <property type="match status" value="1"/>
</dbReference>
<dbReference type="Gene3D" id="1.20.1250.20">
    <property type="entry name" value="MFS general substrate transporter like domains"/>
    <property type="match status" value="1"/>
</dbReference>
<gene>
    <name evidence="9" type="ORF">F4V43_01420</name>
</gene>
<feature type="domain" description="Major facilitator superfamily (MFS) profile" evidence="8">
    <location>
        <begin position="10"/>
        <end position="400"/>
    </location>
</feature>
<feature type="transmembrane region" description="Helical" evidence="7">
    <location>
        <begin position="77"/>
        <end position="95"/>
    </location>
</feature>
<evidence type="ECO:0000256" key="1">
    <source>
        <dbReference type="ARBA" id="ARBA00004651"/>
    </source>
</evidence>
<feature type="transmembrane region" description="Helical" evidence="7">
    <location>
        <begin position="138"/>
        <end position="157"/>
    </location>
</feature>
<name>A0A5J5GK91_9BACL</name>
<evidence type="ECO:0000256" key="3">
    <source>
        <dbReference type="ARBA" id="ARBA00022475"/>
    </source>
</evidence>
<organism evidence="9 10">
    <name type="scientific">Paenibacillus spiritus</name>
    <dbReference type="NCBI Taxonomy" id="2496557"/>
    <lineage>
        <taxon>Bacteria</taxon>
        <taxon>Bacillati</taxon>
        <taxon>Bacillota</taxon>
        <taxon>Bacilli</taxon>
        <taxon>Bacillales</taxon>
        <taxon>Paenibacillaceae</taxon>
        <taxon>Paenibacillus</taxon>
    </lineage>
</organism>
<dbReference type="GO" id="GO:0005886">
    <property type="term" value="C:plasma membrane"/>
    <property type="evidence" value="ECO:0007669"/>
    <property type="project" value="UniProtKB-SubCell"/>
</dbReference>
<keyword evidence="4 7" id="KW-0812">Transmembrane</keyword>
<accession>A0A5J5GK91</accession>
<dbReference type="InterPro" id="IPR020846">
    <property type="entry name" value="MFS_dom"/>
</dbReference>
<feature type="transmembrane region" description="Helical" evidence="7">
    <location>
        <begin position="290"/>
        <end position="307"/>
    </location>
</feature>
<evidence type="ECO:0000259" key="8">
    <source>
        <dbReference type="PROSITE" id="PS50850"/>
    </source>
</evidence>
<dbReference type="Proteomes" id="UP000367750">
    <property type="component" value="Unassembled WGS sequence"/>
</dbReference>
<dbReference type="InterPro" id="IPR011701">
    <property type="entry name" value="MFS"/>
</dbReference>
<dbReference type="PANTHER" id="PTHR23517:SF10">
    <property type="entry name" value="MAJOR FACILITATOR SUPERFAMILY (MFS) PROFILE DOMAIN-CONTAINING PROTEIN"/>
    <property type="match status" value="1"/>
</dbReference>
<feature type="transmembrane region" description="Helical" evidence="7">
    <location>
        <begin position="346"/>
        <end position="365"/>
    </location>
</feature>
<feature type="transmembrane region" description="Helical" evidence="7">
    <location>
        <begin position="221"/>
        <end position="239"/>
    </location>
</feature>